<keyword evidence="1" id="KW-1133">Transmembrane helix</keyword>
<dbReference type="GO" id="GO:0005886">
    <property type="term" value="C:plasma membrane"/>
    <property type="evidence" value="ECO:0007669"/>
    <property type="project" value="TreeGrafter"/>
</dbReference>
<dbReference type="PRINTS" id="PR00702">
    <property type="entry name" value="ACRIFLAVINRP"/>
</dbReference>
<reference evidence="2 4" key="1">
    <citation type="submission" date="2015-03" db="EMBL/GenBank/DDBJ databases">
        <authorList>
            <person name="Murphy D."/>
        </authorList>
    </citation>
    <scope>NUCLEOTIDE SEQUENCE [LARGE SCALE GENOMIC DNA]</scope>
    <source>
        <strain evidence="2 4">IP26249</strain>
    </source>
</reference>
<dbReference type="Proteomes" id="UP000048841">
    <property type="component" value="Unassembled WGS sequence"/>
</dbReference>
<dbReference type="Gene3D" id="1.20.1640.10">
    <property type="entry name" value="Multidrug efflux transporter AcrB transmembrane domain"/>
    <property type="match status" value="2"/>
</dbReference>
<evidence type="ECO:0000256" key="1">
    <source>
        <dbReference type="SAM" id="Phobius"/>
    </source>
</evidence>
<keyword evidence="1" id="KW-0812">Transmembrane</keyword>
<dbReference type="Pfam" id="PF00873">
    <property type="entry name" value="ACR_tran"/>
    <property type="match status" value="1"/>
</dbReference>
<evidence type="ECO:0000313" key="2">
    <source>
        <dbReference type="EMBL" id="CFQ61391.1"/>
    </source>
</evidence>
<feature type="transmembrane region" description="Helical" evidence="1">
    <location>
        <begin position="361"/>
        <end position="382"/>
    </location>
</feature>
<feature type="transmembrane region" description="Helical" evidence="1">
    <location>
        <begin position="464"/>
        <end position="486"/>
    </location>
</feature>
<dbReference type="PANTHER" id="PTHR32063:SF18">
    <property type="entry name" value="CATION EFFLUX SYSTEM PROTEIN"/>
    <property type="match status" value="1"/>
</dbReference>
<dbReference type="Proteomes" id="UP000595309">
    <property type="component" value="Chromosome"/>
</dbReference>
<dbReference type="GO" id="GO:0042910">
    <property type="term" value="F:xenobiotic transmembrane transporter activity"/>
    <property type="evidence" value="ECO:0007669"/>
    <property type="project" value="TreeGrafter"/>
</dbReference>
<organism evidence="2 4">
    <name type="scientific">Yersinia enterocolitica</name>
    <dbReference type="NCBI Taxonomy" id="630"/>
    <lineage>
        <taxon>Bacteria</taxon>
        <taxon>Pseudomonadati</taxon>
        <taxon>Pseudomonadota</taxon>
        <taxon>Gammaproteobacteria</taxon>
        <taxon>Enterobacterales</taxon>
        <taxon>Yersiniaceae</taxon>
        <taxon>Yersinia</taxon>
    </lineage>
</organism>
<dbReference type="PATRIC" id="fig|630.129.peg.3711"/>
<dbReference type="OMA" id="AWFRIPR"/>
<evidence type="ECO:0000313" key="5">
    <source>
        <dbReference type="Proteomes" id="UP000595309"/>
    </source>
</evidence>
<dbReference type="SUPFAM" id="SSF82693">
    <property type="entry name" value="Multidrug efflux transporter AcrB pore domain, PN1, PN2, PC1 and PC2 subdomains"/>
    <property type="match status" value="3"/>
</dbReference>
<feature type="transmembrane region" description="Helical" evidence="1">
    <location>
        <begin position="12"/>
        <end position="32"/>
    </location>
</feature>
<dbReference type="Gene3D" id="3.30.70.1440">
    <property type="entry name" value="Multidrug efflux transporter AcrB pore domain"/>
    <property type="match status" value="1"/>
</dbReference>
<feature type="transmembrane region" description="Helical" evidence="1">
    <location>
        <begin position="336"/>
        <end position="354"/>
    </location>
</feature>
<feature type="transmembrane region" description="Helical" evidence="1">
    <location>
        <begin position="986"/>
        <end position="1010"/>
    </location>
</feature>
<accession>A0A0E1NFW6</accession>
<dbReference type="PANTHER" id="PTHR32063">
    <property type="match status" value="1"/>
</dbReference>
<dbReference type="SUPFAM" id="SSF82714">
    <property type="entry name" value="Multidrug efflux transporter AcrB TolC docking domain, DN and DC subdomains"/>
    <property type="match status" value="2"/>
</dbReference>
<gene>
    <name evidence="2" type="primary">czcA</name>
    <name evidence="2" type="ORF">ERS137941_01819</name>
    <name evidence="3" type="ORF">I6I39_05270</name>
</gene>
<dbReference type="GeneID" id="31411703"/>
<evidence type="ECO:0000313" key="4">
    <source>
        <dbReference type="Proteomes" id="UP000048841"/>
    </source>
</evidence>
<dbReference type="Gene3D" id="3.30.2090.10">
    <property type="entry name" value="Multidrug efflux transporter AcrB TolC docking domain, DN and DC subdomains"/>
    <property type="match status" value="2"/>
</dbReference>
<dbReference type="EMBL" id="CGBR01000010">
    <property type="protein sequence ID" value="CFQ61391.1"/>
    <property type="molecule type" value="Genomic_DNA"/>
</dbReference>
<dbReference type="KEGG" id="yet:CH48_1062"/>
<dbReference type="Gene3D" id="3.30.70.1320">
    <property type="entry name" value="Multidrug efflux transporter AcrB pore domain like"/>
    <property type="match status" value="1"/>
</dbReference>
<dbReference type="EMBL" id="CP068146">
    <property type="protein sequence ID" value="QQU48152.1"/>
    <property type="molecule type" value="Genomic_DNA"/>
</dbReference>
<name>A0A0E1NFW6_YEREN</name>
<protein>
    <submittedName>
        <fullName evidence="3">Efflux RND transporter permease subunit</fullName>
    </submittedName>
    <submittedName>
        <fullName evidence="2">Putative multi-drug efflux protein</fullName>
    </submittedName>
</protein>
<dbReference type="RefSeq" id="WP_005159137.1">
    <property type="nucleotide sequence ID" value="NZ_CGBC01000010.1"/>
</dbReference>
<dbReference type="Gene3D" id="3.30.70.1430">
    <property type="entry name" value="Multidrug efflux transporter AcrB pore domain"/>
    <property type="match status" value="2"/>
</dbReference>
<feature type="transmembrane region" description="Helical" evidence="1">
    <location>
        <begin position="388"/>
        <end position="412"/>
    </location>
</feature>
<dbReference type="AlphaFoldDB" id="A0A0E1NFW6"/>
<feature type="transmembrane region" description="Helical" evidence="1">
    <location>
        <begin position="525"/>
        <end position="547"/>
    </location>
</feature>
<proteinExistence type="predicted"/>
<dbReference type="SUPFAM" id="SSF82866">
    <property type="entry name" value="Multidrug efflux transporter AcrB transmembrane domain"/>
    <property type="match status" value="2"/>
</dbReference>
<dbReference type="InterPro" id="IPR001036">
    <property type="entry name" value="Acrflvin-R"/>
</dbReference>
<evidence type="ECO:0000313" key="3">
    <source>
        <dbReference type="EMBL" id="QQU48152.1"/>
    </source>
</evidence>
<feature type="transmembrane region" description="Helical" evidence="1">
    <location>
        <begin position="961"/>
        <end position="980"/>
    </location>
</feature>
<feature type="transmembrane region" description="Helical" evidence="1">
    <location>
        <begin position="433"/>
        <end position="452"/>
    </location>
</feature>
<dbReference type="InterPro" id="IPR027463">
    <property type="entry name" value="AcrB_DN_DC_subdom"/>
</dbReference>
<feature type="transmembrane region" description="Helical" evidence="1">
    <location>
        <begin position="864"/>
        <end position="883"/>
    </location>
</feature>
<sequence length="1028" mass="113111">MKLLDNYINNSTRIWLTILLLGVGGIIAYLNIGRLEDPAFTIKTAVVVTRYDGASAQQVEEEVTLPLENAIQELSYVDDVTSISSAGLSQITINIRAQYGANELPQIWDELRRKINDNSVRLPPGASAPMVNDDFGDVYGFFFSLTGDGYSNQDLRNFAEQLRRELVLVPGVGKVGIVGILPEEVQVEISRAQMTAAGITPQQLSDLLARQNVVSDAGQLQVGSESIRLHPTGEFQSVQELGNLLVSQPGSPKSVYLRDIATVTQGFGHSPTNIYRANGKPALALGISFAPNVNVVNVGNAIKARLAQLEGERPSGMHINVFYDQSHEVEGAVNGFILNFLLALLIVVVTLLIFMGVRSGVVIAISLALNVLGTLLIMWLFNIELQRVSLGALIIALSMLVDNAIVVVEGIVVGRQRGESLSTAIGNVVKRSMMPLLGATVIAILAFAPIGLSNDATGEYCKSLFQVLLISLMLSWITALTLTPVFSKWAFQNQKPAKVDEDKPAKQPYDGWLFRYYRVVLNKLLQYRAVTLVLLAAMLVASVVGFGNVRQSFFPPSNTPIFFVDIWLPNGTDISYTEGVASKVEQYIKQQKGVADTMATIGQGAMRFMLTYNAQRHYPNYAQVMVRTEQLDQIPGLIDEIEAYMHDEYPQVDAQIKRIMFGPSNNSSIEARFIGPDPEVLRSLAAQAEKAIIADPMADGARHDWQDRSKMIRPQFSDYLGRELGVDKREVDGTLRMSFGGLPVGLYRDGTRLMPIVLRTPDSERLNAERLNDVMVWSQARQAFIPIDNVVTSFETEWEDPLIMRLDRKRTLTVQTDPTQQGGETSAELLQRIKPGVESIQLPRGYELEWGGDYESTKEAQRGIFISLPIAFLIMFVVTVLMFSSVRNALAIWLTVPLALIGVTVGFLLTGIPFGFMALLGLLSLSGMLIRNGIVLVEEIGLQRQEKPLRDAIIDASTARLRPIMLTAFTTVLGLAPLLSDAFFQSMAVVIMFGLGFATVLTLLVLPVIYSCMNPEPKEKAHDEPVSE</sequence>
<reference evidence="3 5" key="2">
    <citation type="submission" date="2021-01" db="EMBL/GenBank/DDBJ databases">
        <title>FDA dAtabase for Regulatory Grade micrObial Sequences (FDA-ARGOS): Supporting development and validation of Infectious Disease Dx tests.</title>
        <authorList>
            <person name="Blissenbach B."/>
            <person name="Krut O."/>
            <person name="Tallon L."/>
            <person name="Sadzewicz L."/>
            <person name="Zhao X."/>
            <person name="Boylan J."/>
            <person name="Ott S."/>
            <person name="Bowen H."/>
            <person name="Vavikolanu K."/>
            <person name="Mehta A."/>
            <person name="Aluvathingal J."/>
            <person name="Nadendla S."/>
            <person name="Yan Y."/>
            <person name="Sichtig H."/>
        </authorList>
    </citation>
    <scope>NUCLEOTIDE SEQUENCE [LARGE SCALE GENOMIC DNA]</scope>
    <source>
        <strain evidence="3 5">FDAARGOS_1082</strain>
    </source>
</reference>
<keyword evidence="1" id="KW-0472">Membrane</keyword>